<evidence type="ECO:0000313" key="2">
    <source>
        <dbReference type="WBParaSite" id="ES5_v2.g11170.t1"/>
    </source>
</evidence>
<name>A0AC34F2J2_9BILA</name>
<reference evidence="2" key="1">
    <citation type="submission" date="2022-11" db="UniProtKB">
        <authorList>
            <consortium name="WormBaseParasite"/>
        </authorList>
    </citation>
    <scope>IDENTIFICATION</scope>
</reference>
<organism evidence="1 2">
    <name type="scientific">Panagrolaimus sp. ES5</name>
    <dbReference type="NCBI Taxonomy" id="591445"/>
    <lineage>
        <taxon>Eukaryota</taxon>
        <taxon>Metazoa</taxon>
        <taxon>Ecdysozoa</taxon>
        <taxon>Nematoda</taxon>
        <taxon>Chromadorea</taxon>
        <taxon>Rhabditida</taxon>
        <taxon>Tylenchina</taxon>
        <taxon>Panagrolaimomorpha</taxon>
        <taxon>Panagrolaimoidea</taxon>
        <taxon>Panagrolaimidae</taxon>
        <taxon>Panagrolaimus</taxon>
    </lineage>
</organism>
<dbReference type="Proteomes" id="UP000887579">
    <property type="component" value="Unplaced"/>
</dbReference>
<protein>
    <submittedName>
        <fullName evidence="2">Fungal lipase-like domain-containing protein</fullName>
    </submittedName>
</protein>
<sequence>MMPMAAAAYSDSPSLCIQSVFSNASLFRQLTIDCDVFGDDHCSGFTALSHSDQAIIVSFRGTKGFIKLVTESVEAVFTKKVTFLTGGQVSDYFFEGFHNVWSNGMKDDISTLKNRYPSYDIWVVGHSLGGAMASLAAATIVKSGVKPASNVYLYTFGQPRTGDKAFAHAHDALGMTQYRITHHRDIVAHFPPKNFEGYYHHEAEVWYTNKMRVGDNFIECDNDDESNDCSDSEFITLSVDDNAHYFERDVSEYGGDGCVEFFQANKKSKNIKLNN</sequence>
<dbReference type="WBParaSite" id="ES5_v2.g11170.t1">
    <property type="protein sequence ID" value="ES5_v2.g11170.t1"/>
    <property type="gene ID" value="ES5_v2.g11170"/>
</dbReference>
<proteinExistence type="predicted"/>
<accession>A0AC34F2J2</accession>
<evidence type="ECO:0000313" key="1">
    <source>
        <dbReference type="Proteomes" id="UP000887579"/>
    </source>
</evidence>